<evidence type="ECO:0000313" key="3">
    <source>
        <dbReference type="Proteomes" id="UP000214566"/>
    </source>
</evidence>
<name>A0A238D121_THIDL</name>
<dbReference type="EMBL" id="FLMQ01000045">
    <property type="protein sequence ID" value="SBP86961.1"/>
    <property type="molecule type" value="Genomic_DNA"/>
</dbReference>
<sequence>MTSYARRHASMGVLAMFALVVAGVARHASPSYYVLLATVGVLQAAVVRAFNRRLRKHGK</sequence>
<feature type="transmembrane region" description="Helical" evidence="1">
    <location>
        <begin position="32"/>
        <end position="50"/>
    </location>
</feature>
<dbReference type="Proteomes" id="UP000214566">
    <property type="component" value="Unassembled WGS sequence"/>
</dbReference>
<keyword evidence="1" id="KW-0472">Membrane</keyword>
<keyword evidence="3" id="KW-1185">Reference proteome</keyword>
<accession>A0A238D121</accession>
<protein>
    <submittedName>
        <fullName evidence="2">Uncharacterized protein</fullName>
    </submittedName>
</protein>
<evidence type="ECO:0000313" key="2">
    <source>
        <dbReference type="EMBL" id="SBP86961.1"/>
    </source>
</evidence>
<evidence type="ECO:0000256" key="1">
    <source>
        <dbReference type="SAM" id="Phobius"/>
    </source>
</evidence>
<keyword evidence="1" id="KW-1133">Transmembrane helix</keyword>
<proteinExistence type="predicted"/>
<dbReference type="AlphaFoldDB" id="A0A238D121"/>
<keyword evidence="1" id="KW-0812">Transmembrane</keyword>
<organism evidence="2 3">
    <name type="scientific">Thiomonas delicata</name>
    <name type="common">Thiomonas cuprina</name>
    <dbReference type="NCBI Taxonomy" id="364030"/>
    <lineage>
        <taxon>Bacteria</taxon>
        <taxon>Pseudomonadati</taxon>
        <taxon>Pseudomonadota</taxon>
        <taxon>Betaproteobacteria</taxon>
        <taxon>Burkholderiales</taxon>
        <taxon>Thiomonas</taxon>
    </lineage>
</organism>
<gene>
    <name evidence="2" type="ORF">THIARS_50209</name>
</gene>
<reference evidence="2 3" key="1">
    <citation type="submission" date="2016-06" db="EMBL/GenBank/DDBJ databases">
        <authorList>
            <person name="Kjaerup R.B."/>
            <person name="Dalgaard T.S."/>
            <person name="Juul-Madsen H.R."/>
        </authorList>
    </citation>
    <scope>NUCLEOTIDE SEQUENCE [LARGE SCALE GENOMIC DNA]</scope>
    <source>
        <strain evidence="2 3">DSM 16361</strain>
    </source>
</reference>